<name>A0ABP9EA32_9ACTN</name>
<dbReference type="Proteomes" id="UP001501752">
    <property type="component" value="Unassembled WGS sequence"/>
</dbReference>
<feature type="transmembrane region" description="Helical" evidence="1">
    <location>
        <begin position="12"/>
        <end position="33"/>
    </location>
</feature>
<protein>
    <recommendedName>
        <fullName evidence="4">DUF1109 domain-containing protein</fullName>
    </recommendedName>
</protein>
<accession>A0ABP9EA32</accession>
<sequence>MTVTTAERRRRLPWVLQGAALLSLLLLLVGALACRQGGLDLVKLLFFHPVVLPSVAMAAAIAALSVGAKDRTTRATVPAGILATLCGLALPAALVLAFFVRDGDPLGRESAPGRNDRGVEVGNVGLTPDPKHHIVLHTGAGWSSRHWDLGVWHDDLGFESAAWTGPDELTLTFYDFLLVYTLDPATGRPDEGRKVRR</sequence>
<keyword evidence="3" id="KW-1185">Reference proteome</keyword>
<keyword evidence="1" id="KW-1133">Transmembrane helix</keyword>
<evidence type="ECO:0000256" key="1">
    <source>
        <dbReference type="SAM" id="Phobius"/>
    </source>
</evidence>
<dbReference type="EMBL" id="BAABIS010000001">
    <property type="protein sequence ID" value="GAA4867565.1"/>
    <property type="molecule type" value="Genomic_DNA"/>
</dbReference>
<evidence type="ECO:0008006" key="4">
    <source>
        <dbReference type="Google" id="ProtNLM"/>
    </source>
</evidence>
<feature type="transmembrane region" description="Helical" evidence="1">
    <location>
        <begin position="45"/>
        <end position="67"/>
    </location>
</feature>
<gene>
    <name evidence="2" type="ORF">GCM10023235_52670</name>
</gene>
<evidence type="ECO:0000313" key="3">
    <source>
        <dbReference type="Proteomes" id="UP001501752"/>
    </source>
</evidence>
<keyword evidence="1" id="KW-0472">Membrane</keyword>
<feature type="transmembrane region" description="Helical" evidence="1">
    <location>
        <begin position="79"/>
        <end position="100"/>
    </location>
</feature>
<comment type="caution">
    <text evidence="2">The sequence shown here is derived from an EMBL/GenBank/DDBJ whole genome shotgun (WGS) entry which is preliminary data.</text>
</comment>
<organism evidence="2 3">
    <name type="scientific">Kitasatospora terrestris</name>
    <dbReference type="NCBI Taxonomy" id="258051"/>
    <lineage>
        <taxon>Bacteria</taxon>
        <taxon>Bacillati</taxon>
        <taxon>Actinomycetota</taxon>
        <taxon>Actinomycetes</taxon>
        <taxon>Kitasatosporales</taxon>
        <taxon>Streptomycetaceae</taxon>
        <taxon>Kitasatospora</taxon>
    </lineage>
</organism>
<dbReference type="RefSeq" id="WP_345699348.1">
    <property type="nucleotide sequence ID" value="NZ_BAABIS010000001.1"/>
</dbReference>
<proteinExistence type="predicted"/>
<keyword evidence="1" id="KW-0812">Transmembrane</keyword>
<evidence type="ECO:0000313" key="2">
    <source>
        <dbReference type="EMBL" id="GAA4867565.1"/>
    </source>
</evidence>
<reference evidence="3" key="1">
    <citation type="journal article" date="2019" name="Int. J. Syst. Evol. Microbiol.">
        <title>The Global Catalogue of Microorganisms (GCM) 10K type strain sequencing project: providing services to taxonomists for standard genome sequencing and annotation.</title>
        <authorList>
            <consortium name="The Broad Institute Genomics Platform"/>
            <consortium name="The Broad Institute Genome Sequencing Center for Infectious Disease"/>
            <person name="Wu L."/>
            <person name="Ma J."/>
        </authorList>
    </citation>
    <scope>NUCLEOTIDE SEQUENCE [LARGE SCALE GENOMIC DNA]</scope>
    <source>
        <strain evidence="3">JCM 13006</strain>
    </source>
</reference>